<protein>
    <recommendedName>
        <fullName evidence="9">Bacterial sugar transferase domain-containing protein</fullName>
    </recommendedName>
</protein>
<evidence type="ECO:0000256" key="2">
    <source>
        <dbReference type="ARBA" id="ARBA00006464"/>
    </source>
</evidence>
<proteinExistence type="inferred from homology"/>
<evidence type="ECO:0000256" key="3">
    <source>
        <dbReference type="ARBA" id="ARBA00022475"/>
    </source>
</evidence>
<dbReference type="InterPro" id="IPR003362">
    <property type="entry name" value="Bact_transf"/>
</dbReference>
<keyword evidence="4" id="KW-0808">Transferase</keyword>
<evidence type="ECO:0000259" key="9">
    <source>
        <dbReference type="Pfam" id="PF02397"/>
    </source>
</evidence>
<evidence type="ECO:0000256" key="5">
    <source>
        <dbReference type="ARBA" id="ARBA00022692"/>
    </source>
</evidence>
<feature type="transmembrane region" description="Helical" evidence="8">
    <location>
        <begin position="45"/>
        <end position="64"/>
    </location>
</feature>
<feature type="domain" description="Bacterial sugar transferase" evidence="9">
    <location>
        <begin position="253"/>
        <end position="444"/>
    </location>
</feature>
<dbReference type="AlphaFoldDB" id="A0A7V3V092"/>
<keyword evidence="7 8" id="KW-0472">Membrane</keyword>
<comment type="subcellular location">
    <subcellularLocation>
        <location evidence="1">Cell membrane</location>
    </subcellularLocation>
</comment>
<keyword evidence="5 8" id="KW-0812">Transmembrane</keyword>
<dbReference type="PANTHER" id="PTHR30576:SF4">
    <property type="entry name" value="UNDECAPRENYL-PHOSPHATE GALACTOSE PHOSPHOTRANSFERASE"/>
    <property type="match status" value="1"/>
</dbReference>
<dbReference type="Pfam" id="PF02397">
    <property type="entry name" value="Bac_transf"/>
    <property type="match status" value="1"/>
</dbReference>
<evidence type="ECO:0000313" key="10">
    <source>
        <dbReference type="EMBL" id="HGD13758.1"/>
    </source>
</evidence>
<dbReference type="PANTHER" id="PTHR30576">
    <property type="entry name" value="COLANIC BIOSYNTHESIS UDP-GLUCOSE LIPID CARRIER TRANSFERASE"/>
    <property type="match status" value="1"/>
</dbReference>
<evidence type="ECO:0000256" key="8">
    <source>
        <dbReference type="SAM" id="Phobius"/>
    </source>
</evidence>
<evidence type="ECO:0000256" key="4">
    <source>
        <dbReference type="ARBA" id="ARBA00022679"/>
    </source>
</evidence>
<evidence type="ECO:0000256" key="6">
    <source>
        <dbReference type="ARBA" id="ARBA00022989"/>
    </source>
</evidence>
<comment type="caution">
    <text evidence="10">The sequence shown here is derived from an EMBL/GenBank/DDBJ whole genome shotgun (WGS) entry which is preliminary data.</text>
</comment>
<organism evidence="10">
    <name type="scientific">candidate division WOR-3 bacterium</name>
    <dbReference type="NCBI Taxonomy" id="2052148"/>
    <lineage>
        <taxon>Bacteria</taxon>
        <taxon>Bacteria division WOR-3</taxon>
    </lineage>
</organism>
<name>A0A7V3V092_UNCW3</name>
<keyword evidence="3" id="KW-1003">Cell membrane</keyword>
<keyword evidence="6 8" id="KW-1133">Transmembrane helix</keyword>
<feature type="transmembrane region" description="Helical" evidence="8">
    <location>
        <begin position="20"/>
        <end position="39"/>
    </location>
</feature>
<feature type="transmembrane region" description="Helical" evidence="8">
    <location>
        <begin position="106"/>
        <end position="127"/>
    </location>
</feature>
<feature type="transmembrane region" description="Helical" evidence="8">
    <location>
        <begin position="76"/>
        <end position="94"/>
    </location>
</feature>
<evidence type="ECO:0000256" key="1">
    <source>
        <dbReference type="ARBA" id="ARBA00004236"/>
    </source>
</evidence>
<dbReference type="GO" id="GO:0016780">
    <property type="term" value="F:phosphotransferase activity, for other substituted phosphate groups"/>
    <property type="evidence" value="ECO:0007669"/>
    <property type="project" value="TreeGrafter"/>
</dbReference>
<evidence type="ECO:0000256" key="7">
    <source>
        <dbReference type="ARBA" id="ARBA00023136"/>
    </source>
</evidence>
<feature type="transmembrane region" description="Helical" evidence="8">
    <location>
        <begin position="258"/>
        <end position="279"/>
    </location>
</feature>
<dbReference type="GO" id="GO:0005886">
    <property type="term" value="C:plasma membrane"/>
    <property type="evidence" value="ECO:0007669"/>
    <property type="project" value="UniProtKB-SubCell"/>
</dbReference>
<dbReference type="EMBL" id="DTMZ01000167">
    <property type="protein sequence ID" value="HGD13758.1"/>
    <property type="molecule type" value="Genomic_DNA"/>
</dbReference>
<sequence>MTQESTARIQNRSPVDNSVLIALELLFLLLVIAVLRLIFTPASTGATTVIMVWLLLALASYLVGEFESTARINYGLTTRTQAAFALTYVAYGLIHQLWSWCEELSISFWLAFWFYLTFVAPLIGILIRRLFPQPVLLVTDFNQNKKNLLRWWGFDPVELIPIDLLTEWLQQNAYCPGQVMQAQPAPVGRVKNYSIILVDITDLRTEQLVSAIAPNYFVDFVGIRSFKMSAYLLGPHPRSIGPFATEGIQRRLKRLIDIFISIVALLLTGWLMLIIAILIKVTSPGPVFYHHRRLGRNMRQFDVLKFRSMFADADRRLEEILRTDPEKRQEFEKTFKLKNDPRVTPLGKFLRRTSLDELPQLLNVLAGQMSLVGPRPIVEKEIPYYRNYSLLLFRVPPGLTGLWQVSGRTDTTYEERVQLDTRYVREWTLTGDLLIILKTIPAILAHKGAY</sequence>
<comment type="similarity">
    <text evidence="2">Belongs to the bacterial sugar transferase family.</text>
</comment>
<accession>A0A7V3V092</accession>
<gene>
    <name evidence="10" type="ORF">ENX16_06765</name>
</gene>
<reference evidence="10" key="1">
    <citation type="journal article" date="2020" name="mSystems">
        <title>Genome- and Community-Level Interaction Insights into Carbon Utilization and Element Cycling Functions of Hydrothermarchaeota in Hydrothermal Sediment.</title>
        <authorList>
            <person name="Zhou Z."/>
            <person name="Liu Y."/>
            <person name="Xu W."/>
            <person name="Pan J."/>
            <person name="Luo Z.H."/>
            <person name="Li M."/>
        </authorList>
    </citation>
    <scope>NUCLEOTIDE SEQUENCE [LARGE SCALE GENOMIC DNA]</scope>
    <source>
        <strain evidence="10">SpSt-914</strain>
    </source>
</reference>